<protein>
    <submittedName>
        <fullName evidence="2">DUF883 family protein</fullName>
    </submittedName>
</protein>
<evidence type="ECO:0000256" key="1">
    <source>
        <dbReference type="SAM" id="MobiDB-lite"/>
    </source>
</evidence>
<dbReference type="AlphaFoldDB" id="A0A940MUI1"/>
<feature type="compositionally biased region" description="Basic and acidic residues" evidence="1">
    <location>
        <begin position="14"/>
        <end position="24"/>
    </location>
</feature>
<dbReference type="Proteomes" id="UP000675940">
    <property type="component" value="Unassembled WGS sequence"/>
</dbReference>
<feature type="region of interest" description="Disordered" evidence="1">
    <location>
        <begin position="1"/>
        <end position="53"/>
    </location>
</feature>
<sequence length="103" mass="10851">MSASKNPLRNGSDGIDRATAHARDAVNSARDSIEEGYSEARDHAEQAFAAAQESGRAAYDEGAMMVREAHGQLESAVRRNPTATLLGAVGVGLLIGLAMKARR</sequence>
<comment type="caution">
    <text evidence="2">The sequence shown here is derived from an EMBL/GenBank/DDBJ whole genome shotgun (WGS) entry which is preliminary data.</text>
</comment>
<gene>
    <name evidence="2" type="ORF">J5474_11835</name>
</gene>
<dbReference type="EMBL" id="JAGISH010000006">
    <property type="protein sequence ID" value="MBP0483179.1"/>
    <property type="molecule type" value="Genomic_DNA"/>
</dbReference>
<proteinExistence type="predicted"/>
<evidence type="ECO:0000313" key="2">
    <source>
        <dbReference type="EMBL" id="MBP0483179.1"/>
    </source>
</evidence>
<evidence type="ECO:0000313" key="3">
    <source>
        <dbReference type="Proteomes" id="UP000675940"/>
    </source>
</evidence>
<reference evidence="2" key="1">
    <citation type="submission" date="2021-03" db="EMBL/GenBank/DDBJ databases">
        <title>Sagittula salina sp. nov. strain M10.9X isolated from the marine waste.</title>
        <authorList>
            <person name="Satari L."/>
            <person name="Molina-Menor E."/>
            <person name="Vidal-Verdu A."/>
            <person name="Pascual J."/>
            <person name="Pereto J."/>
            <person name="Porcar M."/>
        </authorList>
    </citation>
    <scope>NUCLEOTIDE SEQUENCE</scope>
    <source>
        <strain evidence="2">M10.9X</strain>
    </source>
</reference>
<accession>A0A940MUI1</accession>
<name>A0A940MUI1_9RHOB</name>
<keyword evidence="3" id="KW-1185">Reference proteome</keyword>
<organism evidence="2 3">
    <name type="scientific">Sagittula salina</name>
    <dbReference type="NCBI Taxonomy" id="2820268"/>
    <lineage>
        <taxon>Bacteria</taxon>
        <taxon>Pseudomonadati</taxon>
        <taxon>Pseudomonadota</taxon>
        <taxon>Alphaproteobacteria</taxon>
        <taxon>Rhodobacterales</taxon>
        <taxon>Roseobacteraceae</taxon>
        <taxon>Sagittula</taxon>
    </lineage>
</organism>
<dbReference type="RefSeq" id="WP_209361128.1">
    <property type="nucleotide sequence ID" value="NZ_JAGISH010000006.1"/>
</dbReference>